<dbReference type="AlphaFoldDB" id="A0A3N4HTS9"/>
<dbReference type="Proteomes" id="UP000275078">
    <property type="component" value="Unassembled WGS sequence"/>
</dbReference>
<feature type="compositionally biased region" description="Low complexity" evidence="1">
    <location>
        <begin position="21"/>
        <end position="35"/>
    </location>
</feature>
<evidence type="ECO:0000313" key="3">
    <source>
        <dbReference type="Proteomes" id="UP000275078"/>
    </source>
</evidence>
<name>A0A3N4HTS9_ASCIM</name>
<gene>
    <name evidence="2" type="ORF">BJ508DRAFT_334464</name>
</gene>
<reference evidence="2 3" key="1">
    <citation type="journal article" date="2018" name="Nat. Ecol. Evol.">
        <title>Pezizomycetes genomes reveal the molecular basis of ectomycorrhizal truffle lifestyle.</title>
        <authorList>
            <person name="Murat C."/>
            <person name="Payen T."/>
            <person name="Noel B."/>
            <person name="Kuo A."/>
            <person name="Morin E."/>
            <person name="Chen J."/>
            <person name="Kohler A."/>
            <person name="Krizsan K."/>
            <person name="Balestrini R."/>
            <person name="Da Silva C."/>
            <person name="Montanini B."/>
            <person name="Hainaut M."/>
            <person name="Levati E."/>
            <person name="Barry K.W."/>
            <person name="Belfiori B."/>
            <person name="Cichocki N."/>
            <person name="Clum A."/>
            <person name="Dockter R.B."/>
            <person name="Fauchery L."/>
            <person name="Guy J."/>
            <person name="Iotti M."/>
            <person name="Le Tacon F."/>
            <person name="Lindquist E.A."/>
            <person name="Lipzen A."/>
            <person name="Malagnac F."/>
            <person name="Mello A."/>
            <person name="Molinier V."/>
            <person name="Miyauchi S."/>
            <person name="Poulain J."/>
            <person name="Riccioni C."/>
            <person name="Rubini A."/>
            <person name="Sitrit Y."/>
            <person name="Splivallo R."/>
            <person name="Traeger S."/>
            <person name="Wang M."/>
            <person name="Zifcakova L."/>
            <person name="Wipf D."/>
            <person name="Zambonelli A."/>
            <person name="Paolocci F."/>
            <person name="Nowrousian M."/>
            <person name="Ottonello S."/>
            <person name="Baldrian P."/>
            <person name="Spatafora J.W."/>
            <person name="Henrissat B."/>
            <person name="Nagy L.G."/>
            <person name="Aury J.M."/>
            <person name="Wincker P."/>
            <person name="Grigoriev I.V."/>
            <person name="Bonfante P."/>
            <person name="Martin F.M."/>
        </authorList>
    </citation>
    <scope>NUCLEOTIDE SEQUENCE [LARGE SCALE GENOMIC DNA]</scope>
    <source>
        <strain evidence="2 3">RN42</strain>
    </source>
</reference>
<organism evidence="2 3">
    <name type="scientific">Ascobolus immersus RN42</name>
    <dbReference type="NCBI Taxonomy" id="1160509"/>
    <lineage>
        <taxon>Eukaryota</taxon>
        <taxon>Fungi</taxon>
        <taxon>Dikarya</taxon>
        <taxon>Ascomycota</taxon>
        <taxon>Pezizomycotina</taxon>
        <taxon>Pezizomycetes</taxon>
        <taxon>Pezizales</taxon>
        <taxon>Ascobolaceae</taxon>
        <taxon>Ascobolus</taxon>
    </lineage>
</organism>
<evidence type="ECO:0000313" key="2">
    <source>
        <dbReference type="EMBL" id="RPA73074.1"/>
    </source>
</evidence>
<feature type="compositionally biased region" description="Polar residues" evidence="1">
    <location>
        <begin position="87"/>
        <end position="98"/>
    </location>
</feature>
<protein>
    <submittedName>
        <fullName evidence="2">Uncharacterized protein</fullName>
    </submittedName>
</protein>
<sequence>MERYVPRLTARLGNRIADLAPPQTQNTPTPTRDQQLGQDPTGRPSQNPNAHQGRPPAHNDQQDRPPAPNMDHQLRQGRPFIPRHQQGDVNNSQQNRPSNVRDRPTHEQRRTMYINDELNREQQGYKISGFMSTRDLMFYDVSGVTPRVTAPSPVLDGEIDGYAVLKFDGSGIKRPMVVSGMHNVCWVIGEEEFAVKRLVTAGFKLRVSGRWMRTGLERDPWGNGFLIWESDLKWVVVRDN</sequence>
<feature type="compositionally biased region" description="Basic and acidic residues" evidence="1">
    <location>
        <begin position="99"/>
        <end position="110"/>
    </location>
</feature>
<evidence type="ECO:0000256" key="1">
    <source>
        <dbReference type="SAM" id="MobiDB-lite"/>
    </source>
</evidence>
<dbReference type="EMBL" id="ML119835">
    <property type="protein sequence ID" value="RPA73074.1"/>
    <property type="molecule type" value="Genomic_DNA"/>
</dbReference>
<proteinExistence type="predicted"/>
<keyword evidence="3" id="KW-1185">Reference proteome</keyword>
<feature type="region of interest" description="Disordered" evidence="1">
    <location>
        <begin position="1"/>
        <end position="115"/>
    </location>
</feature>
<accession>A0A3N4HTS9</accession>